<evidence type="ECO:0000256" key="1">
    <source>
        <dbReference type="ARBA" id="ARBA00004123"/>
    </source>
</evidence>
<evidence type="ECO:0000256" key="2">
    <source>
        <dbReference type="ARBA" id="ARBA00007163"/>
    </source>
</evidence>
<evidence type="ECO:0000256" key="6">
    <source>
        <dbReference type="ARBA" id="ARBA00023242"/>
    </source>
</evidence>
<evidence type="ECO:0000256" key="8">
    <source>
        <dbReference type="SAM" id="Coils"/>
    </source>
</evidence>
<feature type="domain" description="BZIP" evidence="10">
    <location>
        <begin position="162"/>
        <end position="215"/>
    </location>
</feature>
<organism evidence="11 12">
    <name type="scientific">Dendrobium chrysotoxum</name>
    <name type="common">Orchid</name>
    <dbReference type="NCBI Taxonomy" id="161865"/>
    <lineage>
        <taxon>Eukaryota</taxon>
        <taxon>Viridiplantae</taxon>
        <taxon>Streptophyta</taxon>
        <taxon>Embryophyta</taxon>
        <taxon>Tracheophyta</taxon>
        <taxon>Spermatophyta</taxon>
        <taxon>Magnoliopsida</taxon>
        <taxon>Liliopsida</taxon>
        <taxon>Asparagales</taxon>
        <taxon>Orchidaceae</taxon>
        <taxon>Epidendroideae</taxon>
        <taxon>Malaxideae</taxon>
        <taxon>Dendrobiinae</taxon>
        <taxon>Dendrobium</taxon>
    </lineage>
</organism>
<dbReference type="PROSITE" id="PS50217">
    <property type="entry name" value="BZIP"/>
    <property type="match status" value="1"/>
</dbReference>
<dbReference type="AlphaFoldDB" id="A0AAV7GAV8"/>
<dbReference type="InterPro" id="IPR046347">
    <property type="entry name" value="bZIP_sf"/>
</dbReference>
<dbReference type="GO" id="GO:0005634">
    <property type="term" value="C:nucleus"/>
    <property type="evidence" value="ECO:0007669"/>
    <property type="project" value="UniProtKB-SubCell"/>
</dbReference>
<feature type="coiled-coil region" evidence="8">
    <location>
        <begin position="177"/>
        <end position="225"/>
    </location>
</feature>
<reference evidence="11 12" key="1">
    <citation type="journal article" date="2021" name="Hortic Res">
        <title>Chromosome-scale assembly of the Dendrobium chrysotoxum genome enhances the understanding of orchid evolution.</title>
        <authorList>
            <person name="Zhang Y."/>
            <person name="Zhang G.Q."/>
            <person name="Zhang D."/>
            <person name="Liu X.D."/>
            <person name="Xu X.Y."/>
            <person name="Sun W.H."/>
            <person name="Yu X."/>
            <person name="Zhu X."/>
            <person name="Wang Z.W."/>
            <person name="Zhao X."/>
            <person name="Zhong W.Y."/>
            <person name="Chen H."/>
            <person name="Yin W.L."/>
            <person name="Huang T."/>
            <person name="Niu S.C."/>
            <person name="Liu Z.J."/>
        </authorList>
    </citation>
    <scope>NUCLEOTIDE SEQUENCE [LARGE SCALE GENOMIC DNA]</scope>
    <source>
        <strain evidence="11">Lindl</strain>
    </source>
</reference>
<keyword evidence="6" id="KW-0539">Nucleus</keyword>
<protein>
    <recommendedName>
        <fullName evidence="10">BZIP domain-containing protein</fullName>
    </recommendedName>
</protein>
<dbReference type="Pfam" id="PF00170">
    <property type="entry name" value="bZIP_1"/>
    <property type="match status" value="1"/>
</dbReference>
<keyword evidence="12" id="KW-1185">Reference proteome</keyword>
<feature type="region of interest" description="Disordered" evidence="9">
    <location>
        <begin position="65"/>
        <end position="100"/>
    </location>
</feature>
<dbReference type="CDD" id="cd14703">
    <property type="entry name" value="bZIP_plant_RF2"/>
    <property type="match status" value="1"/>
</dbReference>
<comment type="subcellular location">
    <subcellularLocation>
        <location evidence="1">Nucleus</location>
    </subcellularLocation>
</comment>
<comment type="caution">
    <text evidence="11">The sequence shown here is derived from an EMBL/GenBank/DDBJ whole genome shotgun (WGS) entry which is preliminary data.</text>
</comment>
<dbReference type="SUPFAM" id="SSF57959">
    <property type="entry name" value="Leucine zipper domain"/>
    <property type="match status" value="1"/>
</dbReference>
<keyword evidence="5" id="KW-0804">Transcription</keyword>
<dbReference type="InterPro" id="IPR004827">
    <property type="entry name" value="bZIP"/>
</dbReference>
<sequence>MDPNRPTDMLPTNPRFGGGQIQPNPRSSGHRRAQSETFYRLPEEFLFDSDPDFSLADIEFPSLSDDNISGSSSTAAPAISADSGGRVEHSTAQPVARTAGGGAHLRSLSVDAAFFEGLGFQGAGVAGGTAVEKKPQHRHSSSMDGATSSFEVESPPSQILANRQSAARSKERKIRYTSELERKVQTLQTEATTLSAQLTLLQRDTTGLTTENRELKLRLQSMEQQAHLRDALNEALREEVQRLKIATGQIPNVNGNPFNRGFQQSASPFFSHQQQLPNQGGHQAQQLHSASINNNRAHHHNSPQPQTPSNGLAFNDRSANDSMDIM</sequence>
<dbReference type="PANTHER" id="PTHR13690:SF86">
    <property type="entry name" value="TRANSCRIPTION FACTOR VIP1"/>
    <property type="match status" value="1"/>
</dbReference>
<dbReference type="PANTHER" id="PTHR13690">
    <property type="entry name" value="TRANSCRIPTION FACTOR POSF21-RELATED"/>
    <property type="match status" value="1"/>
</dbReference>
<evidence type="ECO:0000259" key="10">
    <source>
        <dbReference type="PROSITE" id="PS50217"/>
    </source>
</evidence>
<evidence type="ECO:0000256" key="7">
    <source>
        <dbReference type="ARBA" id="ARBA00054342"/>
    </source>
</evidence>
<evidence type="ECO:0000256" key="3">
    <source>
        <dbReference type="ARBA" id="ARBA00023015"/>
    </source>
</evidence>
<evidence type="ECO:0000256" key="5">
    <source>
        <dbReference type="ARBA" id="ARBA00023163"/>
    </source>
</evidence>
<keyword evidence="4" id="KW-0238">DNA-binding</keyword>
<evidence type="ECO:0000313" key="12">
    <source>
        <dbReference type="Proteomes" id="UP000775213"/>
    </source>
</evidence>
<feature type="region of interest" description="Disordered" evidence="9">
    <location>
        <begin position="1"/>
        <end position="35"/>
    </location>
</feature>
<proteinExistence type="inferred from homology"/>
<feature type="compositionally biased region" description="Polar residues" evidence="9">
    <location>
        <begin position="302"/>
        <end position="312"/>
    </location>
</feature>
<comment type="function">
    <text evidence="7">Transcription factor probably involved in vascular development and shoot tissue organization. Binds to the DNA sequence 5'-CCGAGTGTGCCCCTGG-3' present in the promoter region Box II of the phloem-specific rice tungro bacilliform virus (RTBV) promoter. May regulate tissue-specific expression of the RTBV promoter and virus replication.</text>
</comment>
<evidence type="ECO:0000256" key="4">
    <source>
        <dbReference type="ARBA" id="ARBA00023125"/>
    </source>
</evidence>
<feature type="region of interest" description="Disordered" evidence="9">
    <location>
        <begin position="295"/>
        <end position="326"/>
    </location>
</feature>
<dbReference type="InterPro" id="IPR044759">
    <property type="entry name" value="bZIP_RF2"/>
</dbReference>
<name>A0AAV7GAV8_DENCH</name>
<dbReference type="FunFam" id="1.20.5.170:FF:000009">
    <property type="entry name" value="probable transcription factor PosF21"/>
    <property type="match status" value="1"/>
</dbReference>
<dbReference type="GO" id="GO:0003700">
    <property type="term" value="F:DNA-binding transcription factor activity"/>
    <property type="evidence" value="ECO:0007669"/>
    <property type="project" value="InterPro"/>
</dbReference>
<gene>
    <name evidence="11" type="ORF">IEQ34_019971</name>
</gene>
<evidence type="ECO:0000313" key="11">
    <source>
        <dbReference type="EMBL" id="KAH0452672.1"/>
    </source>
</evidence>
<feature type="region of interest" description="Disordered" evidence="9">
    <location>
        <begin position="129"/>
        <end position="166"/>
    </location>
</feature>
<accession>A0AAV7GAV8</accession>
<dbReference type="Gene3D" id="1.20.5.170">
    <property type="match status" value="1"/>
</dbReference>
<dbReference type="EMBL" id="JAGFBR010000017">
    <property type="protein sequence ID" value="KAH0452672.1"/>
    <property type="molecule type" value="Genomic_DNA"/>
</dbReference>
<keyword evidence="8" id="KW-0175">Coiled coil</keyword>
<comment type="similarity">
    <text evidence="2">Belongs to the bZIP family.</text>
</comment>
<keyword evidence="3" id="KW-0805">Transcription regulation</keyword>
<dbReference type="SMART" id="SM00338">
    <property type="entry name" value="BRLZ"/>
    <property type="match status" value="1"/>
</dbReference>
<dbReference type="Proteomes" id="UP000775213">
    <property type="component" value="Unassembled WGS sequence"/>
</dbReference>
<dbReference type="GO" id="GO:0003677">
    <property type="term" value="F:DNA binding"/>
    <property type="evidence" value="ECO:0007669"/>
    <property type="project" value="UniProtKB-KW"/>
</dbReference>
<evidence type="ECO:0000256" key="9">
    <source>
        <dbReference type="SAM" id="MobiDB-lite"/>
    </source>
</evidence>
<feature type="compositionally biased region" description="Polar residues" evidence="9">
    <location>
        <begin position="142"/>
        <end position="166"/>
    </location>
</feature>